<keyword evidence="4" id="KW-1133">Transmembrane helix</keyword>
<keyword evidence="4" id="KW-0472">Membrane</keyword>
<dbReference type="OrthoDB" id="10056056at2759"/>
<dbReference type="AlphaFoldDB" id="A0A6P7FME2"/>
<name>A0A6P7FME2_DIAVI</name>
<evidence type="ECO:0000256" key="1">
    <source>
        <dbReference type="ARBA" id="ARBA00007369"/>
    </source>
</evidence>
<evidence type="ECO:0000313" key="6">
    <source>
        <dbReference type="Proteomes" id="UP001652700"/>
    </source>
</evidence>
<dbReference type="InterPro" id="IPR036387">
    <property type="entry name" value="Neurhyp_horm_dom_sf"/>
</dbReference>
<dbReference type="PROSITE" id="PS00264">
    <property type="entry name" value="NEUROHYPOPHYS_HORM"/>
    <property type="match status" value="1"/>
</dbReference>
<sequence>MVNNNIIFTILFIVFANTYVESCLITNCPRGGKRSGKTGLMESNLKPCISCGPGHTGQCFGPNICCGPFGCLLGSPETVRCQREGSFHEREPCIAGSGFCRKNTGRCATDNICCDQDSCYTDRQCSSDEKLKAEALSGLDIYNFLNTYPAEITIEK</sequence>
<dbReference type="GO" id="GO:0005615">
    <property type="term" value="C:extracellular space"/>
    <property type="evidence" value="ECO:0007669"/>
    <property type="project" value="TreeGrafter"/>
</dbReference>
<dbReference type="PANTHER" id="PTHR11681">
    <property type="entry name" value="NEUROPHYSIN"/>
    <property type="match status" value="1"/>
</dbReference>
<dbReference type="Gene3D" id="2.60.9.10">
    <property type="entry name" value="Neurohypophysial hormone domain"/>
    <property type="match status" value="1"/>
</dbReference>
<dbReference type="SMART" id="SM00003">
    <property type="entry name" value="NH"/>
    <property type="match status" value="1"/>
</dbReference>
<dbReference type="Pfam" id="PF00220">
    <property type="entry name" value="Hormone_4"/>
    <property type="match status" value="1"/>
</dbReference>
<reference evidence="5" key="2">
    <citation type="submission" date="2025-05" db="UniProtKB">
        <authorList>
            <consortium name="EnsemblMetazoa"/>
        </authorList>
    </citation>
    <scope>IDENTIFICATION</scope>
</reference>
<organism evidence="7">
    <name type="scientific">Diabrotica virgifera virgifera</name>
    <name type="common">western corn rootworm</name>
    <dbReference type="NCBI Taxonomy" id="50390"/>
    <lineage>
        <taxon>Eukaryota</taxon>
        <taxon>Metazoa</taxon>
        <taxon>Ecdysozoa</taxon>
        <taxon>Arthropoda</taxon>
        <taxon>Hexapoda</taxon>
        <taxon>Insecta</taxon>
        <taxon>Pterygota</taxon>
        <taxon>Neoptera</taxon>
        <taxon>Endopterygota</taxon>
        <taxon>Coleoptera</taxon>
        <taxon>Polyphaga</taxon>
        <taxon>Cucujiformia</taxon>
        <taxon>Chrysomeloidea</taxon>
        <taxon>Chrysomelidae</taxon>
        <taxon>Galerucinae</taxon>
        <taxon>Diabroticina</taxon>
        <taxon>Diabroticites</taxon>
        <taxon>Diabrotica</taxon>
    </lineage>
</organism>
<keyword evidence="3" id="KW-1015">Disulfide bond</keyword>
<dbReference type="InterPro" id="IPR000981">
    <property type="entry name" value="Neurhyp_horm"/>
</dbReference>
<evidence type="ECO:0000256" key="3">
    <source>
        <dbReference type="ARBA" id="ARBA00023157"/>
    </source>
</evidence>
<dbReference type="GO" id="GO:0030141">
    <property type="term" value="C:secretory granule"/>
    <property type="evidence" value="ECO:0007669"/>
    <property type="project" value="TreeGrafter"/>
</dbReference>
<evidence type="ECO:0000313" key="5">
    <source>
        <dbReference type="EnsemblMetazoa" id="XP_028136052.1"/>
    </source>
</evidence>
<dbReference type="SUPFAM" id="SSF49606">
    <property type="entry name" value="Neurophysin II"/>
    <property type="match status" value="1"/>
</dbReference>
<comment type="similarity">
    <text evidence="1">Belongs to the vasopressin/oxytocin family.</text>
</comment>
<dbReference type="InterPro" id="IPR022423">
    <property type="entry name" value="Neurohypophysial_hormone_CS"/>
</dbReference>
<evidence type="ECO:0000313" key="7">
    <source>
        <dbReference type="RefSeq" id="XP_028136052.1"/>
    </source>
</evidence>
<dbReference type="GeneID" id="114330836"/>
<dbReference type="Proteomes" id="UP001652700">
    <property type="component" value="Unplaced"/>
</dbReference>
<keyword evidence="2" id="KW-0732">Signal</keyword>
<dbReference type="GO" id="GO:0005185">
    <property type="term" value="F:neurohypophyseal hormone activity"/>
    <property type="evidence" value="ECO:0007669"/>
    <property type="project" value="InterPro"/>
</dbReference>
<evidence type="ECO:0000256" key="4">
    <source>
        <dbReference type="SAM" id="Phobius"/>
    </source>
</evidence>
<keyword evidence="6" id="KW-1185">Reference proteome</keyword>
<dbReference type="PANTHER" id="PTHR11681:SF5">
    <property type="entry name" value="ISOTOCIN"/>
    <property type="match status" value="1"/>
</dbReference>
<dbReference type="Pfam" id="PF00184">
    <property type="entry name" value="Hormone_5"/>
    <property type="match status" value="1"/>
</dbReference>
<dbReference type="RefSeq" id="XP_028136052.1">
    <property type="nucleotide sequence ID" value="XM_028280251.1"/>
</dbReference>
<evidence type="ECO:0000256" key="2">
    <source>
        <dbReference type="ARBA" id="ARBA00022729"/>
    </source>
</evidence>
<feature type="transmembrane region" description="Helical" evidence="4">
    <location>
        <begin position="6"/>
        <end position="25"/>
    </location>
</feature>
<dbReference type="EnsemblMetazoa" id="XM_028280251.2">
    <property type="protein sequence ID" value="XP_028136052.1"/>
    <property type="gene ID" value="LOC114330836"/>
</dbReference>
<accession>A0A6P7FME2</accession>
<reference evidence="7" key="1">
    <citation type="submission" date="2025-04" db="UniProtKB">
        <authorList>
            <consortium name="RefSeq"/>
        </authorList>
    </citation>
    <scope>IDENTIFICATION</scope>
    <source>
        <tissue evidence="7">Whole insect</tissue>
    </source>
</reference>
<dbReference type="KEGG" id="dvv:114330836"/>
<keyword evidence="4" id="KW-0812">Transmembrane</keyword>
<protein>
    <submittedName>
        <fullName evidence="7">Isotocin-neurophysin IT 1-like</fullName>
    </submittedName>
</protein>
<gene>
    <name evidence="7" type="primary">LOC114330836</name>
</gene>
<dbReference type="PRINTS" id="PR00831">
    <property type="entry name" value="NEUROPHYSIN"/>
</dbReference>
<dbReference type="InParanoid" id="A0A6P7FME2"/>
<dbReference type="CTD" id="103984"/>
<proteinExistence type="inferred from homology"/>